<dbReference type="RefSeq" id="WP_241445384.1">
    <property type="nucleotide sequence ID" value="NZ_JAKZHW010000001.1"/>
</dbReference>
<dbReference type="Pfam" id="PF03960">
    <property type="entry name" value="ArsC"/>
    <property type="match status" value="1"/>
</dbReference>
<evidence type="ECO:0000313" key="9">
    <source>
        <dbReference type="Proteomes" id="UP001203058"/>
    </source>
</evidence>
<proteinExistence type="inferred from homology"/>
<dbReference type="GO" id="GO:0008794">
    <property type="term" value="F:arsenate reductase (glutaredoxin) activity"/>
    <property type="evidence" value="ECO:0007669"/>
    <property type="project" value="UniProtKB-EC"/>
</dbReference>
<dbReference type="PANTHER" id="PTHR30041">
    <property type="entry name" value="ARSENATE REDUCTASE"/>
    <property type="match status" value="1"/>
</dbReference>
<evidence type="ECO:0000256" key="4">
    <source>
        <dbReference type="ARBA" id="ARBA00038969"/>
    </source>
</evidence>
<evidence type="ECO:0000256" key="2">
    <source>
        <dbReference type="ARBA" id="ARBA00022849"/>
    </source>
</evidence>
<reference evidence="8 9" key="1">
    <citation type="submission" date="2022-03" db="EMBL/GenBank/DDBJ databases">
        <authorList>
            <person name="Jo J.-H."/>
            <person name="Im W.-T."/>
        </authorList>
    </citation>
    <scope>NUCLEOTIDE SEQUENCE [LARGE SCALE GENOMIC DNA]</scope>
    <source>
        <strain evidence="8 9">SM33</strain>
    </source>
</reference>
<protein>
    <recommendedName>
        <fullName evidence="5 7">Arsenate reductase</fullName>
        <ecNumber evidence="4 7">1.20.4.1</ecNumber>
    </recommendedName>
</protein>
<evidence type="ECO:0000256" key="5">
    <source>
        <dbReference type="ARBA" id="ARBA00039879"/>
    </source>
</evidence>
<accession>A0ABS9VIK2</accession>
<gene>
    <name evidence="8" type="primary">arsC</name>
    <name evidence="8" type="ORF">LZ016_01575</name>
</gene>
<evidence type="ECO:0000256" key="6">
    <source>
        <dbReference type="PROSITE-ProRule" id="PRU01282"/>
    </source>
</evidence>
<dbReference type="InterPro" id="IPR006659">
    <property type="entry name" value="Arsenate_reductase"/>
</dbReference>
<dbReference type="SUPFAM" id="SSF52833">
    <property type="entry name" value="Thioredoxin-like"/>
    <property type="match status" value="1"/>
</dbReference>
<dbReference type="EC" id="1.20.4.1" evidence="4 7"/>
<dbReference type="PANTHER" id="PTHR30041:SF5">
    <property type="entry name" value="ARSENATE REDUCTASE-RELATED"/>
    <property type="match status" value="1"/>
</dbReference>
<dbReference type="InterPro" id="IPR006660">
    <property type="entry name" value="Arsenate_reductase-like"/>
</dbReference>
<name>A0ABS9VIK2_9SPHN</name>
<dbReference type="InterPro" id="IPR036249">
    <property type="entry name" value="Thioredoxin-like_sf"/>
</dbReference>
<sequence>MNVTIYHNPLCGTSRKTLEIIHENGFEPNVIEYLKTPPSRDQLKNLYERAGISPRDGLRAKEPIAAELGLTRPDVSDDEILDAMIEHPNLIERPLVVTDNGVRLCRPQDLVRDIL</sequence>
<dbReference type="CDD" id="cd03034">
    <property type="entry name" value="ArsC_ArsC"/>
    <property type="match status" value="1"/>
</dbReference>
<keyword evidence="3 7" id="KW-0560">Oxidoreductase</keyword>
<comment type="caution">
    <text evidence="8">The sequence shown here is derived from an EMBL/GenBank/DDBJ whole genome shotgun (WGS) entry which is preliminary data.</text>
</comment>
<dbReference type="Gene3D" id="3.40.30.10">
    <property type="entry name" value="Glutaredoxin"/>
    <property type="match status" value="1"/>
</dbReference>
<evidence type="ECO:0000313" key="8">
    <source>
        <dbReference type="EMBL" id="MCH8614796.1"/>
    </source>
</evidence>
<dbReference type="EMBL" id="JAKZHW010000001">
    <property type="protein sequence ID" value="MCH8614796.1"/>
    <property type="molecule type" value="Genomic_DNA"/>
</dbReference>
<evidence type="ECO:0000256" key="7">
    <source>
        <dbReference type="RuleBase" id="RU362029"/>
    </source>
</evidence>
<keyword evidence="9" id="KW-1185">Reference proteome</keyword>
<comment type="similarity">
    <text evidence="1 6 7">Belongs to the ArsC family.</text>
</comment>
<comment type="catalytic activity">
    <reaction evidence="7">
        <text>[glutaredoxin]-dithiol + arsenate + glutathione + H(+) = glutathionyl-S-S-[glutaredoxin] + arsenite + H2O</text>
        <dbReference type="Rhea" id="RHEA:22016"/>
        <dbReference type="Rhea" id="RHEA-COMP:10729"/>
        <dbReference type="Rhea" id="RHEA-COMP:17668"/>
        <dbReference type="ChEBI" id="CHEBI:15377"/>
        <dbReference type="ChEBI" id="CHEBI:15378"/>
        <dbReference type="ChEBI" id="CHEBI:29242"/>
        <dbReference type="ChEBI" id="CHEBI:29950"/>
        <dbReference type="ChEBI" id="CHEBI:48597"/>
        <dbReference type="ChEBI" id="CHEBI:57925"/>
        <dbReference type="ChEBI" id="CHEBI:146199"/>
        <dbReference type="EC" id="1.20.4.1"/>
    </reaction>
</comment>
<dbReference type="NCBIfam" id="TIGR00014">
    <property type="entry name" value="arsC"/>
    <property type="match status" value="1"/>
</dbReference>
<evidence type="ECO:0000256" key="3">
    <source>
        <dbReference type="ARBA" id="ARBA00023002"/>
    </source>
</evidence>
<organism evidence="8 9">
    <name type="scientific">Sphingomonas telluris</name>
    <dbReference type="NCBI Taxonomy" id="2907998"/>
    <lineage>
        <taxon>Bacteria</taxon>
        <taxon>Pseudomonadati</taxon>
        <taxon>Pseudomonadota</taxon>
        <taxon>Alphaproteobacteria</taxon>
        <taxon>Sphingomonadales</taxon>
        <taxon>Sphingomonadaceae</taxon>
        <taxon>Sphingomonas</taxon>
    </lineage>
</organism>
<dbReference type="PROSITE" id="PS51353">
    <property type="entry name" value="ARSC"/>
    <property type="match status" value="1"/>
</dbReference>
<dbReference type="Proteomes" id="UP001203058">
    <property type="component" value="Unassembled WGS sequence"/>
</dbReference>
<keyword evidence="2" id="KW-0059">Arsenical resistance</keyword>
<evidence type="ECO:0000256" key="1">
    <source>
        <dbReference type="ARBA" id="ARBA00007198"/>
    </source>
</evidence>